<evidence type="ECO:0000256" key="5">
    <source>
        <dbReference type="ARBA" id="ARBA00022705"/>
    </source>
</evidence>
<evidence type="ECO:0000256" key="8">
    <source>
        <dbReference type="ARBA" id="ARBA00022932"/>
    </source>
</evidence>
<dbReference type="Gene3D" id="1.20.1280.300">
    <property type="match status" value="1"/>
</dbReference>
<dbReference type="InterPro" id="IPR036397">
    <property type="entry name" value="RNaseH_sf"/>
</dbReference>
<keyword evidence="7" id="KW-0378">Hydrolase</keyword>
<proteinExistence type="inferred from homology"/>
<sequence>MSEFYTNCYLRGEKIFVRGVKNGIPYLSKVDFQPTMYVESDKDQQTPWRSLYGKKVFEVKPGSINATREFVEQYKDVHGFTIHGNDNFIAQYISDKYLGKEVIGDMDHIKTLSMDIETETENGFPDIVTANEKVLLISLQDKATKAITTFGWKDWSKTRDDVNYIRCVDETHMLKEFMIFWQNNYPDVVTGWNVNLFDIPYLVRRIEKVIGETSASKLSPWNIIKEKVVGIQGRQHISYNIAGVAILDYLDLYKKFTYTKQESYKLDYIAEIELGDHKKANPGDSFKDFYTDHWDLFVDYNIHDTVLVDKLEDKMKLIELIVTMAYNAKVNYEDVFSQIRMWDAIIYNHLREGNIVIPTKNHSHKDEQFAGAYVKDPILGAHKWLASFDLNSLYPHLIMQYNISPETMVPFRDHNCTVDKLLYQQIDTTRLLEMNLTMTANGVCYRRDAQGFIPALMEKMYKDRSMYKKQMIKAQQDYELTKNKELLKDISRLNNLQMAMKIALNSVYGAIGNAYFRYFDIRIAEGITTSGQVSIRWMADKLNAYMNKILKTVEKDYVVAIDTDSIYLSLETLVETTCKGKTTEEKIKYMDKICEEAFIPFIDKGYQELADYMNAYQQKMIMKREVLADKAIWTAKKRYLMNVHNSEGVQYAEPKIKISGLEMVKSSTPAVIRQSLRDSVKVILHKEEVDLRSFVDKFKGKFLKMPAQEIAFPRGVNNLKKYTGSPIYAKGTPIHVRGSLLHNHHLKRLGLTKKYEEIREGDRIKFVYLKLPNVFQEDVIAFVGELPEEFGLAQYIDYDLMFQKSFIDPLQIILDAVNWSAEERSSLEDFF</sequence>
<keyword evidence="5" id="KW-0235">DNA replication</keyword>
<dbReference type="InterPro" id="IPR012337">
    <property type="entry name" value="RNaseH-like_sf"/>
</dbReference>
<dbReference type="Gene3D" id="3.30.420.10">
    <property type="entry name" value="Ribonuclease H-like superfamily/Ribonuclease H"/>
    <property type="match status" value="1"/>
</dbReference>
<dbReference type="InterPro" id="IPR006134">
    <property type="entry name" value="DNA-dir_DNA_pol_B_multi_dom"/>
</dbReference>
<keyword evidence="4" id="KW-0548">Nucleotidyltransferase</keyword>
<keyword evidence="6" id="KW-0540">Nuclease</keyword>
<organism evidence="14">
    <name type="scientific">uncultured Caudovirales phage</name>
    <dbReference type="NCBI Taxonomy" id="2100421"/>
    <lineage>
        <taxon>Viruses</taxon>
        <taxon>Duplodnaviria</taxon>
        <taxon>Heunggongvirae</taxon>
        <taxon>Uroviricota</taxon>
        <taxon>Caudoviricetes</taxon>
        <taxon>Peduoviridae</taxon>
        <taxon>Maltschvirus</taxon>
        <taxon>Maltschvirus maltsch</taxon>
    </lineage>
</organism>
<name>A0A6J5KWE7_9CAUD</name>
<keyword evidence="3" id="KW-0808">Transferase</keyword>
<comment type="catalytic activity">
    <reaction evidence="11">
        <text>DNA(n) + a 2'-deoxyribonucleoside 5'-triphosphate = DNA(n+1) + diphosphate</text>
        <dbReference type="Rhea" id="RHEA:22508"/>
        <dbReference type="Rhea" id="RHEA-COMP:17339"/>
        <dbReference type="Rhea" id="RHEA-COMP:17340"/>
        <dbReference type="ChEBI" id="CHEBI:33019"/>
        <dbReference type="ChEBI" id="CHEBI:61560"/>
        <dbReference type="ChEBI" id="CHEBI:173112"/>
        <dbReference type="EC" id="2.7.7.7"/>
    </reaction>
</comment>
<evidence type="ECO:0000256" key="2">
    <source>
        <dbReference type="ARBA" id="ARBA00012417"/>
    </source>
</evidence>
<evidence type="ECO:0000313" key="14">
    <source>
        <dbReference type="EMBL" id="CAB4125203.1"/>
    </source>
</evidence>
<dbReference type="InterPro" id="IPR043502">
    <property type="entry name" value="DNA/RNA_pol_sf"/>
</dbReference>
<keyword evidence="9" id="KW-1194">Viral DNA replication</keyword>
<dbReference type="GO" id="GO:0016787">
    <property type="term" value="F:hydrolase activity"/>
    <property type="evidence" value="ECO:0007669"/>
    <property type="project" value="UniProtKB-KW"/>
</dbReference>
<evidence type="ECO:0000256" key="7">
    <source>
        <dbReference type="ARBA" id="ARBA00022801"/>
    </source>
</evidence>
<comment type="similarity">
    <text evidence="1">Belongs to the DNA polymerase type-B family.</text>
</comment>
<evidence type="ECO:0000256" key="3">
    <source>
        <dbReference type="ARBA" id="ARBA00022679"/>
    </source>
</evidence>
<dbReference type="InterPro" id="IPR050240">
    <property type="entry name" value="DNA_pol_type-B"/>
</dbReference>
<dbReference type="PANTHER" id="PTHR10322">
    <property type="entry name" value="DNA POLYMERASE CATALYTIC SUBUNIT"/>
    <property type="match status" value="1"/>
</dbReference>
<dbReference type="Gene3D" id="3.40.1820.10">
    <property type="entry name" value="DnaQ-like 3'-5' exonuclease"/>
    <property type="match status" value="1"/>
</dbReference>
<evidence type="ECO:0000256" key="11">
    <source>
        <dbReference type="ARBA" id="ARBA00049244"/>
    </source>
</evidence>
<feature type="domain" description="DNA-directed DNA polymerase family B multifunctional" evidence="12">
    <location>
        <begin position="346"/>
        <end position="772"/>
    </location>
</feature>
<evidence type="ECO:0000256" key="9">
    <source>
        <dbReference type="ARBA" id="ARBA00023109"/>
    </source>
</evidence>
<dbReference type="Gene3D" id="3.90.1600.10">
    <property type="entry name" value="Palm domain of DNA polymerase"/>
    <property type="match status" value="1"/>
</dbReference>
<dbReference type="EMBL" id="LR796186">
    <property type="protein sequence ID" value="CAB4125203.1"/>
    <property type="molecule type" value="Genomic_DNA"/>
</dbReference>
<dbReference type="SUPFAM" id="SSF56672">
    <property type="entry name" value="DNA/RNA polymerases"/>
    <property type="match status" value="1"/>
</dbReference>
<feature type="domain" description="DNA-directed DNA polymerase family B exonuclease" evidence="13">
    <location>
        <begin position="99"/>
        <end position="269"/>
    </location>
</feature>
<protein>
    <recommendedName>
        <fullName evidence="2">DNA-directed DNA polymerase</fullName>
        <ecNumber evidence="2">2.7.7.7</ecNumber>
    </recommendedName>
</protein>
<accession>A0A6J5KWE7</accession>
<evidence type="ECO:0000256" key="1">
    <source>
        <dbReference type="ARBA" id="ARBA00005755"/>
    </source>
</evidence>
<evidence type="ECO:0000259" key="12">
    <source>
        <dbReference type="Pfam" id="PF00136"/>
    </source>
</evidence>
<dbReference type="InterPro" id="IPR006172">
    <property type="entry name" value="DNA-dir_DNA_pol_B"/>
</dbReference>
<dbReference type="PRINTS" id="PR00106">
    <property type="entry name" value="DNAPOLB"/>
</dbReference>
<evidence type="ECO:0000256" key="6">
    <source>
        <dbReference type="ARBA" id="ARBA00022722"/>
    </source>
</evidence>
<dbReference type="GO" id="GO:0000166">
    <property type="term" value="F:nucleotide binding"/>
    <property type="evidence" value="ECO:0007669"/>
    <property type="project" value="InterPro"/>
</dbReference>
<dbReference type="GO" id="GO:0004518">
    <property type="term" value="F:nuclease activity"/>
    <property type="evidence" value="ECO:0007669"/>
    <property type="project" value="UniProtKB-KW"/>
</dbReference>
<dbReference type="GO" id="GO:0006261">
    <property type="term" value="P:DNA-templated DNA replication"/>
    <property type="evidence" value="ECO:0007669"/>
    <property type="project" value="TreeGrafter"/>
</dbReference>
<dbReference type="Pfam" id="PF00136">
    <property type="entry name" value="DNA_pol_B"/>
    <property type="match status" value="1"/>
</dbReference>
<dbReference type="SUPFAM" id="SSF53098">
    <property type="entry name" value="Ribonuclease H-like"/>
    <property type="match status" value="1"/>
</dbReference>
<dbReference type="Gene3D" id="3.30.342.10">
    <property type="entry name" value="DNA Polymerase, chain B, domain 1"/>
    <property type="match status" value="1"/>
</dbReference>
<evidence type="ECO:0000256" key="4">
    <source>
        <dbReference type="ARBA" id="ARBA00022695"/>
    </source>
</evidence>
<evidence type="ECO:0000256" key="10">
    <source>
        <dbReference type="ARBA" id="ARBA00023125"/>
    </source>
</evidence>
<evidence type="ECO:0000259" key="13">
    <source>
        <dbReference type="Pfam" id="PF03104"/>
    </source>
</evidence>
<dbReference type="InterPro" id="IPR006133">
    <property type="entry name" value="DNA-dir_DNA_pol_B_exonuc"/>
</dbReference>
<keyword evidence="10" id="KW-0238">DNA-binding</keyword>
<dbReference type="GO" id="GO:0003677">
    <property type="term" value="F:DNA binding"/>
    <property type="evidence" value="ECO:0007669"/>
    <property type="project" value="UniProtKB-KW"/>
</dbReference>
<dbReference type="EC" id="2.7.7.7" evidence="2"/>
<dbReference type="InterPro" id="IPR023211">
    <property type="entry name" value="DNA_pol_palm_dom_sf"/>
</dbReference>
<dbReference type="GO" id="GO:0003887">
    <property type="term" value="F:DNA-directed DNA polymerase activity"/>
    <property type="evidence" value="ECO:0007669"/>
    <property type="project" value="UniProtKB-KW"/>
</dbReference>
<dbReference type="Pfam" id="PF03104">
    <property type="entry name" value="DNA_pol_B_exo1"/>
    <property type="match status" value="1"/>
</dbReference>
<dbReference type="SMART" id="SM00486">
    <property type="entry name" value="POLBc"/>
    <property type="match status" value="1"/>
</dbReference>
<dbReference type="PANTHER" id="PTHR10322:SF23">
    <property type="entry name" value="DNA POLYMERASE DELTA CATALYTIC SUBUNIT"/>
    <property type="match status" value="1"/>
</dbReference>
<keyword evidence="8" id="KW-0239">DNA-directed DNA polymerase</keyword>
<gene>
    <name evidence="14" type="ORF">UFOVP58_81</name>
</gene>
<dbReference type="GO" id="GO:0039693">
    <property type="term" value="P:viral DNA genome replication"/>
    <property type="evidence" value="ECO:0007669"/>
    <property type="project" value="UniProtKB-KW"/>
</dbReference>
<reference evidence="14" key="1">
    <citation type="submission" date="2020-04" db="EMBL/GenBank/DDBJ databases">
        <authorList>
            <person name="Chiriac C."/>
            <person name="Salcher M."/>
            <person name="Ghai R."/>
            <person name="Kavagutti S V."/>
        </authorList>
    </citation>
    <scope>NUCLEOTIDE SEQUENCE</scope>
</reference>